<dbReference type="PANTHER" id="PTHR30386">
    <property type="entry name" value="MEMBRANE FUSION SUBUNIT OF EMRAB-TOLC MULTIDRUG EFFLUX PUMP"/>
    <property type="match status" value="1"/>
</dbReference>
<reference evidence="3" key="1">
    <citation type="submission" date="2023-09" db="EMBL/GenBank/DDBJ databases">
        <title>Undibacterium sp. 20NA77.5 isolated from freshwater.</title>
        <authorList>
            <person name="Le V."/>
            <person name="Ko S.-R."/>
            <person name="Ahn C.-Y."/>
            <person name="Oh H.-M."/>
        </authorList>
    </citation>
    <scope>NUCLEOTIDE SEQUENCE</scope>
    <source>
        <strain evidence="3">20NA77.5</strain>
    </source>
</reference>
<dbReference type="InterPro" id="IPR058634">
    <property type="entry name" value="AaeA-lik-b-barrel"/>
</dbReference>
<evidence type="ECO:0000313" key="3">
    <source>
        <dbReference type="EMBL" id="WMW81554.1"/>
    </source>
</evidence>
<dbReference type="InterPro" id="IPR058625">
    <property type="entry name" value="MdtA-like_BSH"/>
</dbReference>
<keyword evidence="4" id="KW-1185">Reference proteome</keyword>
<evidence type="ECO:0000313" key="4">
    <source>
        <dbReference type="Proteomes" id="UP001181355"/>
    </source>
</evidence>
<dbReference type="InterPro" id="IPR050739">
    <property type="entry name" value="MFP"/>
</dbReference>
<dbReference type="SUPFAM" id="SSF111369">
    <property type="entry name" value="HlyD-like secretion proteins"/>
    <property type="match status" value="2"/>
</dbReference>
<dbReference type="Gene3D" id="1.10.287.470">
    <property type="entry name" value="Helix hairpin bin"/>
    <property type="match status" value="2"/>
</dbReference>
<gene>
    <name evidence="3" type="ORF">RF679_04540</name>
</gene>
<dbReference type="Pfam" id="PF25917">
    <property type="entry name" value="BSH_RND"/>
    <property type="match status" value="1"/>
</dbReference>
<evidence type="ECO:0000259" key="1">
    <source>
        <dbReference type="Pfam" id="PF25917"/>
    </source>
</evidence>
<dbReference type="Proteomes" id="UP001181355">
    <property type="component" value="Chromosome"/>
</dbReference>
<dbReference type="RefSeq" id="WP_309483033.1">
    <property type="nucleotide sequence ID" value="NZ_CP133720.1"/>
</dbReference>
<evidence type="ECO:0000259" key="2">
    <source>
        <dbReference type="Pfam" id="PF25963"/>
    </source>
</evidence>
<protein>
    <submittedName>
        <fullName evidence="3">HlyD family secretion protein</fullName>
    </submittedName>
</protein>
<sequence length="328" mass="35606">MKADNILVSPKVSGYVTSIDVNDNQEVKKGQALIHIDATDYQIKEEQTLAAVRSQQAVLVTTAYQENLQKSQIHQALANVRSAKVAYEKAVKDHSRDVALLAKGFISHDRSDASASQLEVSAAGLAQAEAQLQATRDQLQVIQSKSLQIKADIEQSEAQVRSARSDLHHAVVYAPSDGVVANKLVNLGQFVKAGTQLMTVVPSTQIYIQANFKETQLARLRKGQVVRIVVDADQTKPFAGVIDSLAPATGSEFSLLPAENATGNFTKIVQRVPVKIMLVDQQAKSQIADLLRPGLSVTVEVSTKEREGANQDLRLGAAPSFTSFLWLR</sequence>
<organism evidence="3 4">
    <name type="scientific">Undibacterium cyanobacteriorum</name>
    <dbReference type="NCBI Taxonomy" id="3073561"/>
    <lineage>
        <taxon>Bacteria</taxon>
        <taxon>Pseudomonadati</taxon>
        <taxon>Pseudomonadota</taxon>
        <taxon>Betaproteobacteria</taxon>
        <taxon>Burkholderiales</taxon>
        <taxon>Oxalobacteraceae</taxon>
        <taxon>Undibacterium</taxon>
    </lineage>
</organism>
<dbReference type="PANTHER" id="PTHR30386:SF24">
    <property type="entry name" value="MULTIDRUG RESISTANCE EFFLUX PUMP"/>
    <property type="match status" value="1"/>
</dbReference>
<dbReference type="Gene3D" id="2.40.50.100">
    <property type="match status" value="1"/>
</dbReference>
<name>A0ABY9RK11_9BURK</name>
<dbReference type="Pfam" id="PF25963">
    <property type="entry name" value="Beta-barrel_AAEA"/>
    <property type="match status" value="1"/>
</dbReference>
<feature type="domain" description="p-hydroxybenzoic acid efflux pump subunit AaeA-like beta-barrel" evidence="2">
    <location>
        <begin position="206"/>
        <end position="301"/>
    </location>
</feature>
<accession>A0ABY9RK11</accession>
<dbReference type="Gene3D" id="2.40.30.170">
    <property type="match status" value="1"/>
</dbReference>
<proteinExistence type="predicted"/>
<dbReference type="PRINTS" id="PR01490">
    <property type="entry name" value="RTXTOXIND"/>
</dbReference>
<dbReference type="EMBL" id="CP133720">
    <property type="protein sequence ID" value="WMW81554.1"/>
    <property type="molecule type" value="Genomic_DNA"/>
</dbReference>
<feature type="domain" description="Multidrug resistance protein MdtA-like barrel-sandwich hybrid" evidence="1">
    <location>
        <begin position="8"/>
        <end position="201"/>
    </location>
</feature>